<reference evidence="1 2" key="1">
    <citation type="submission" date="2016-08" db="EMBL/GenBank/DDBJ databases">
        <authorList>
            <person name="Seilhamer J.J."/>
        </authorList>
    </citation>
    <scope>NUCLEOTIDE SEQUENCE [LARGE SCALE GENOMIC DNA]</scope>
    <source>
        <strain evidence="1 2">A37T2</strain>
    </source>
</reference>
<dbReference type="Proteomes" id="UP000242818">
    <property type="component" value="Unassembled WGS sequence"/>
</dbReference>
<keyword evidence="2" id="KW-1185">Reference proteome</keyword>
<dbReference type="AlphaFoldDB" id="A0A1C3Z392"/>
<accession>A0A1C3Z392</accession>
<name>A0A1C3Z392_9BACT</name>
<dbReference type="RefSeq" id="WP_089708131.1">
    <property type="nucleotide sequence ID" value="NZ_FMAR01000001.1"/>
</dbReference>
<organism evidence="1 2">
    <name type="scientific">Chitinophaga costaii</name>
    <dbReference type="NCBI Taxonomy" id="1335309"/>
    <lineage>
        <taxon>Bacteria</taxon>
        <taxon>Pseudomonadati</taxon>
        <taxon>Bacteroidota</taxon>
        <taxon>Chitinophagia</taxon>
        <taxon>Chitinophagales</taxon>
        <taxon>Chitinophagaceae</taxon>
        <taxon>Chitinophaga</taxon>
    </lineage>
</organism>
<evidence type="ECO:0000313" key="2">
    <source>
        <dbReference type="Proteomes" id="UP000242818"/>
    </source>
</evidence>
<sequence length="173" mass="18895">MNNLTKDIIKGVAAGLFASWIKSIAEPPLQRVGEKYFPPKAGQLSLKGADVLHQPENMPPSILAKKVYHATTGKELSKQQALTSMKVIHYALGTVIGLTYVRLVNRHEKLKIEAGLTAGAAVWAATHGSVVPALGLQGKVKEMPSAWWVWEFGSHLVFGVAMEQSRQLLNKIF</sequence>
<evidence type="ECO:0000313" key="1">
    <source>
        <dbReference type="EMBL" id="SCB76728.1"/>
    </source>
</evidence>
<gene>
    <name evidence="1" type="ORF">GA0116948_101217</name>
</gene>
<dbReference type="InterPro" id="IPR009898">
    <property type="entry name" value="DUF1440"/>
</dbReference>
<proteinExistence type="predicted"/>
<dbReference type="Pfam" id="PF07274">
    <property type="entry name" value="DUF1440"/>
    <property type="match status" value="1"/>
</dbReference>
<dbReference type="EMBL" id="FMAR01000001">
    <property type="protein sequence ID" value="SCB76728.1"/>
    <property type="molecule type" value="Genomic_DNA"/>
</dbReference>
<protein>
    <submittedName>
        <fullName evidence="1">Uncharacterized membrane protein YagU, involved in acid resistance, DUF1440 family</fullName>
    </submittedName>
</protein>
<dbReference type="OrthoDB" id="1253601at2"/>